<evidence type="ECO:0000313" key="1">
    <source>
        <dbReference type="EMBL" id="JAC77390.1"/>
    </source>
</evidence>
<accession>A0A061S392</accession>
<gene>
    <name evidence="1" type="ORF">TSPGSL018_17829</name>
</gene>
<reference evidence="1" key="1">
    <citation type="submission" date="2014-05" db="EMBL/GenBank/DDBJ databases">
        <title>The transcriptome of the halophilic microalga Tetraselmis sp. GSL018 isolated from the Great Salt Lake, Utah.</title>
        <authorList>
            <person name="Jinkerson R.E."/>
            <person name="D'Adamo S."/>
            <person name="Posewitz M.C."/>
        </authorList>
    </citation>
    <scope>NUCLEOTIDE SEQUENCE</scope>
    <source>
        <strain evidence="1">GSL018</strain>
    </source>
</reference>
<name>A0A061S392_9CHLO</name>
<dbReference type="AlphaFoldDB" id="A0A061S392"/>
<sequence>LLTESPIFESPYWSALCSNLSTVTTSSAAARHSAPHQNQEIDSSTKQFKTLPCLNNYVTHRSAFANSAWRDQVQRVVLEDTPG</sequence>
<dbReference type="EMBL" id="GBEZ01008123">
    <property type="protein sequence ID" value="JAC77390.1"/>
    <property type="molecule type" value="Transcribed_RNA"/>
</dbReference>
<feature type="non-terminal residue" evidence="1">
    <location>
        <position position="83"/>
    </location>
</feature>
<protein>
    <submittedName>
        <fullName evidence="1">Uncharacterized protein</fullName>
    </submittedName>
</protein>
<feature type="non-terminal residue" evidence="1">
    <location>
        <position position="1"/>
    </location>
</feature>
<organism evidence="1">
    <name type="scientific">Tetraselmis sp. GSL018</name>
    <dbReference type="NCBI Taxonomy" id="582737"/>
    <lineage>
        <taxon>Eukaryota</taxon>
        <taxon>Viridiplantae</taxon>
        <taxon>Chlorophyta</taxon>
        <taxon>core chlorophytes</taxon>
        <taxon>Chlorodendrophyceae</taxon>
        <taxon>Chlorodendrales</taxon>
        <taxon>Chlorodendraceae</taxon>
        <taxon>Tetraselmis</taxon>
    </lineage>
</organism>
<proteinExistence type="predicted"/>